<feature type="compositionally biased region" description="Basic residues" evidence="1">
    <location>
        <begin position="1"/>
        <end position="10"/>
    </location>
</feature>
<feature type="region of interest" description="Disordered" evidence="1">
    <location>
        <begin position="1"/>
        <end position="21"/>
    </location>
</feature>
<reference evidence="2" key="1">
    <citation type="submission" date="2021-03" db="EMBL/GenBank/DDBJ databases">
        <title>Comparative genomics and phylogenomic investigation of the class Geoglossomycetes provide insights into ecological specialization and systematics.</title>
        <authorList>
            <person name="Melie T."/>
            <person name="Pirro S."/>
            <person name="Miller A.N."/>
            <person name="Quandt A."/>
        </authorList>
    </citation>
    <scope>NUCLEOTIDE SEQUENCE</scope>
    <source>
        <strain evidence="2">CAQ_001_2017</strain>
    </source>
</reference>
<protein>
    <recommendedName>
        <fullName evidence="4">F-box domain-containing protein</fullName>
    </recommendedName>
</protein>
<dbReference type="InterPro" id="IPR038883">
    <property type="entry name" value="AN11006-like"/>
</dbReference>
<dbReference type="Proteomes" id="UP000750711">
    <property type="component" value="Unassembled WGS sequence"/>
</dbReference>
<name>A0A9P8RTV2_9PEZI</name>
<comment type="caution">
    <text evidence="2">The sequence shown here is derived from an EMBL/GenBank/DDBJ whole genome shotgun (WGS) entry which is preliminary data.</text>
</comment>
<dbReference type="AlphaFoldDB" id="A0A9P8RTV2"/>
<dbReference type="EMBL" id="JAGHQM010000046">
    <property type="protein sequence ID" value="KAH0565968.1"/>
    <property type="molecule type" value="Genomic_DNA"/>
</dbReference>
<gene>
    <name evidence="2" type="ORF">GP486_000636</name>
</gene>
<dbReference type="PANTHER" id="PTHR42085:SF2">
    <property type="entry name" value="F-BOX DOMAIN-CONTAINING PROTEIN"/>
    <property type="match status" value="1"/>
</dbReference>
<evidence type="ECO:0008006" key="4">
    <source>
        <dbReference type="Google" id="ProtNLM"/>
    </source>
</evidence>
<dbReference type="PANTHER" id="PTHR42085">
    <property type="entry name" value="F-BOX DOMAIN-CONTAINING PROTEIN"/>
    <property type="match status" value="1"/>
</dbReference>
<sequence>MRSSRSRTSKKTIMSASKTPRACGNDHSKAFPFLSLPTEIRVEIYRLLLVRPRSFNLCDRYYLPKHPPPTVSLLLVNRQIYSESVQIMYGENTFDFTLSGTSWESPLHDPKTKKLTRNHFYVRNFVFEIKPLSDVFIRSVSAYRKSVQSFLNELDGLNGAKNVTIFLYLGYLYGKPHCMLLRDSVLEPFTRVREVQSANVWLSDDSVAYGQYLKKLMESPPEVPTLPFDKSEYPIENP</sequence>
<keyword evidence="3" id="KW-1185">Reference proteome</keyword>
<accession>A0A9P8RTV2</accession>
<evidence type="ECO:0000256" key="1">
    <source>
        <dbReference type="SAM" id="MobiDB-lite"/>
    </source>
</evidence>
<proteinExistence type="predicted"/>
<evidence type="ECO:0000313" key="2">
    <source>
        <dbReference type="EMBL" id="KAH0565968.1"/>
    </source>
</evidence>
<evidence type="ECO:0000313" key="3">
    <source>
        <dbReference type="Proteomes" id="UP000750711"/>
    </source>
</evidence>
<organism evidence="2 3">
    <name type="scientific">Trichoglossum hirsutum</name>
    <dbReference type="NCBI Taxonomy" id="265104"/>
    <lineage>
        <taxon>Eukaryota</taxon>
        <taxon>Fungi</taxon>
        <taxon>Dikarya</taxon>
        <taxon>Ascomycota</taxon>
        <taxon>Pezizomycotina</taxon>
        <taxon>Geoglossomycetes</taxon>
        <taxon>Geoglossales</taxon>
        <taxon>Geoglossaceae</taxon>
        <taxon>Trichoglossum</taxon>
    </lineage>
</organism>